<comment type="caution">
    <text evidence="5">The sequence shown here is derived from an EMBL/GenBank/DDBJ whole genome shotgun (WGS) entry which is preliminary data.</text>
</comment>
<accession>A0A8I2ZUV9</accession>
<feature type="transmembrane region" description="Helical" evidence="3">
    <location>
        <begin position="411"/>
        <end position="433"/>
    </location>
</feature>
<feature type="transmembrane region" description="Helical" evidence="3">
    <location>
        <begin position="65"/>
        <end position="88"/>
    </location>
</feature>
<dbReference type="InterPro" id="IPR020846">
    <property type="entry name" value="MFS_dom"/>
</dbReference>
<dbReference type="Pfam" id="PF07690">
    <property type="entry name" value="MFS_1"/>
    <property type="match status" value="2"/>
</dbReference>
<name>A0A8I2ZUV9_VERLO</name>
<feature type="transmembrane region" description="Helical" evidence="3">
    <location>
        <begin position="160"/>
        <end position="183"/>
    </location>
</feature>
<dbReference type="InterPro" id="IPR011701">
    <property type="entry name" value="MFS"/>
</dbReference>
<evidence type="ECO:0000256" key="3">
    <source>
        <dbReference type="SAM" id="Phobius"/>
    </source>
</evidence>
<feature type="transmembrane region" description="Helical" evidence="3">
    <location>
        <begin position="477"/>
        <end position="498"/>
    </location>
</feature>
<reference evidence="5" key="1">
    <citation type="journal article" date="2021" name="Mol. Plant Pathol.">
        <title>A 20-kb lineage-specific genomic region tames virulence in pathogenic amphidiploid Verticillium longisporum.</title>
        <authorList>
            <person name="Harting R."/>
            <person name="Starke J."/>
            <person name="Kusch H."/>
            <person name="Poggeler S."/>
            <person name="Maurus I."/>
            <person name="Schluter R."/>
            <person name="Landesfeind M."/>
            <person name="Bulla I."/>
            <person name="Nowrousian M."/>
            <person name="de Jonge R."/>
            <person name="Stahlhut G."/>
            <person name="Hoff K.J."/>
            <person name="Asshauer K.P."/>
            <person name="Thurmer A."/>
            <person name="Stanke M."/>
            <person name="Daniel R."/>
            <person name="Morgenstern B."/>
            <person name="Thomma B.P.H.J."/>
            <person name="Kronstad J.W."/>
            <person name="Braus-Stromeyer S.A."/>
            <person name="Braus G.H."/>
        </authorList>
    </citation>
    <scope>NUCLEOTIDE SEQUENCE</scope>
    <source>
        <strain evidence="5">Vl32</strain>
    </source>
</reference>
<keyword evidence="3" id="KW-1133">Transmembrane helix</keyword>
<dbReference type="EMBL" id="JAEMWZ010000057">
    <property type="protein sequence ID" value="KAG7139439.1"/>
    <property type="molecule type" value="Genomic_DNA"/>
</dbReference>
<feature type="transmembrane region" description="Helical" evidence="3">
    <location>
        <begin position="384"/>
        <end position="405"/>
    </location>
</feature>
<feature type="transmembrane region" description="Helical" evidence="3">
    <location>
        <begin position="319"/>
        <end position="340"/>
    </location>
</feature>
<comment type="similarity">
    <text evidence="2">Belongs to the major facilitator superfamily. Monocarboxylate porter (TC 2.A.1.13) family.</text>
</comment>
<feature type="transmembrane region" description="Helical" evidence="3">
    <location>
        <begin position="138"/>
        <end position="154"/>
    </location>
</feature>
<dbReference type="PROSITE" id="PS50850">
    <property type="entry name" value="MFS"/>
    <property type="match status" value="1"/>
</dbReference>
<dbReference type="OrthoDB" id="6499973at2759"/>
<keyword evidence="3" id="KW-0812">Transmembrane</keyword>
<feature type="transmembrane region" description="Helical" evidence="3">
    <location>
        <begin position="108"/>
        <end position="126"/>
    </location>
</feature>
<evidence type="ECO:0000259" key="4">
    <source>
        <dbReference type="PROSITE" id="PS50850"/>
    </source>
</evidence>
<proteinExistence type="inferred from homology"/>
<evidence type="ECO:0000313" key="6">
    <source>
        <dbReference type="Proteomes" id="UP000689129"/>
    </source>
</evidence>
<evidence type="ECO:0000313" key="5">
    <source>
        <dbReference type="EMBL" id="KAG7139439.1"/>
    </source>
</evidence>
<feature type="transmembrane region" description="Helical" evidence="3">
    <location>
        <begin position="227"/>
        <end position="248"/>
    </location>
</feature>
<gene>
    <name evidence="5" type="ORF">HYQ45_003562</name>
</gene>
<feature type="transmembrane region" description="Helical" evidence="3">
    <location>
        <begin position="195"/>
        <end position="215"/>
    </location>
</feature>
<comment type="subcellular location">
    <subcellularLocation>
        <location evidence="1">Membrane</location>
        <topology evidence="1">Multi-pass membrane protein</topology>
    </subcellularLocation>
</comment>
<dbReference type="PANTHER" id="PTHR11360:SF230">
    <property type="entry name" value="MONOCARBOXYLATE TRANSPORTER, PUTATIVE (AFU_ORTHOLOGUE AFUA_2G12790)-RELATED"/>
    <property type="match status" value="1"/>
</dbReference>
<evidence type="ECO:0000256" key="1">
    <source>
        <dbReference type="ARBA" id="ARBA00004141"/>
    </source>
</evidence>
<dbReference type="Proteomes" id="UP000689129">
    <property type="component" value="Unassembled WGS sequence"/>
</dbReference>
<feature type="transmembrane region" description="Helical" evidence="3">
    <location>
        <begin position="260"/>
        <end position="278"/>
    </location>
</feature>
<keyword evidence="3" id="KW-0472">Membrane</keyword>
<evidence type="ECO:0000256" key="2">
    <source>
        <dbReference type="ARBA" id="ARBA00006727"/>
    </source>
</evidence>
<dbReference type="PANTHER" id="PTHR11360">
    <property type="entry name" value="MONOCARBOXYLATE TRANSPORTER"/>
    <property type="match status" value="1"/>
</dbReference>
<dbReference type="GO" id="GO:0022857">
    <property type="term" value="F:transmembrane transporter activity"/>
    <property type="evidence" value="ECO:0007669"/>
    <property type="project" value="InterPro"/>
</dbReference>
<sequence>MDPKPLACDDSFKALPRGPIRCRLKNRLELVETGRTFPVPLDYEPSRDAPSASGSRQSADVEKRATAWLCVAGSFLFLMPSFGMMQSVGVIQAYLQLNVLEDYSARDVGWITGMYTFLSLFLGIQVGPLMDRYGSRRLAPVAVVLTIPTFFLLGECTEYWHFMLCLGLLGGLGSAVASTVAIAVVGKLFVRYRGLAMGLALTGSSVGAVIFPLMLRSVLRYRGLAMGLALTGSSVGAVIFPLMLRSVLPSWGWQWSMRGLGFVITGMMVPGVGCLYPFPSLMGSMDAGVLAANTDSTARPAQPKRNAALNFTAFNSPPFSFVTGAFFMLEFVIFGVTGILPTLVTWAGFPAETGYNLIAIMNGFSFVGRLLPGAVGDRLGHLNVLLVMIVFTFVSTGVTLLPFGARHIEALYAFSACWGLGSGSFLSLVPVCMGKTCEPKDYGRFYGTMNFVVSFAVLITVPIGGQLLESMGSTPLAGLYMAIVTLGGAGLFAARALLVGSWFDMRAKI</sequence>
<organism evidence="5 6">
    <name type="scientific">Verticillium longisporum</name>
    <name type="common">Verticillium dahliae var. longisporum</name>
    <dbReference type="NCBI Taxonomy" id="100787"/>
    <lineage>
        <taxon>Eukaryota</taxon>
        <taxon>Fungi</taxon>
        <taxon>Dikarya</taxon>
        <taxon>Ascomycota</taxon>
        <taxon>Pezizomycotina</taxon>
        <taxon>Sordariomycetes</taxon>
        <taxon>Hypocreomycetidae</taxon>
        <taxon>Glomerellales</taxon>
        <taxon>Plectosphaerellaceae</taxon>
        <taxon>Verticillium</taxon>
    </lineage>
</organism>
<dbReference type="GO" id="GO:0016020">
    <property type="term" value="C:membrane"/>
    <property type="evidence" value="ECO:0007669"/>
    <property type="project" value="UniProtKB-SubCell"/>
</dbReference>
<dbReference type="InterPro" id="IPR050327">
    <property type="entry name" value="Proton-linked_MCT"/>
</dbReference>
<protein>
    <submittedName>
        <fullName evidence="5">Riboflavin transporter MCH5 like protein</fullName>
    </submittedName>
</protein>
<dbReference type="AlphaFoldDB" id="A0A8I2ZUV9"/>
<feature type="domain" description="Major facilitator superfamily (MFS) profile" evidence="4">
    <location>
        <begin position="66"/>
        <end position="508"/>
    </location>
</feature>
<feature type="transmembrane region" description="Helical" evidence="3">
    <location>
        <begin position="445"/>
        <end position="465"/>
    </location>
</feature>